<evidence type="ECO:0000313" key="2">
    <source>
        <dbReference type="Proteomes" id="UP000308197"/>
    </source>
</evidence>
<dbReference type="Proteomes" id="UP000308197">
    <property type="component" value="Unassembled WGS sequence"/>
</dbReference>
<proteinExistence type="predicted"/>
<dbReference type="AlphaFoldDB" id="A0A5C3NM52"/>
<evidence type="ECO:0000313" key="1">
    <source>
        <dbReference type="EMBL" id="TFK77739.1"/>
    </source>
</evidence>
<protein>
    <submittedName>
        <fullName evidence="1">Uncharacterized protein</fullName>
    </submittedName>
</protein>
<accession>A0A5C3NM52</accession>
<gene>
    <name evidence="1" type="ORF">K466DRAFT_668635</name>
</gene>
<sequence length="87" mass="9814">MGAAAEMGPPRSYRWLAWANKTPSNSFQLLSLPHARDLQVLAPDELDAITRLVGHMALAKLFRPRHQGWQDRHAGTRSRLRAGWMLG</sequence>
<dbReference type="InParanoid" id="A0A5C3NM52"/>
<keyword evidence="2" id="KW-1185">Reference proteome</keyword>
<name>A0A5C3NM52_9APHY</name>
<dbReference type="EMBL" id="ML213217">
    <property type="protein sequence ID" value="TFK77739.1"/>
    <property type="molecule type" value="Genomic_DNA"/>
</dbReference>
<organism evidence="1 2">
    <name type="scientific">Polyporus arcularius HHB13444</name>
    <dbReference type="NCBI Taxonomy" id="1314778"/>
    <lineage>
        <taxon>Eukaryota</taxon>
        <taxon>Fungi</taxon>
        <taxon>Dikarya</taxon>
        <taxon>Basidiomycota</taxon>
        <taxon>Agaricomycotina</taxon>
        <taxon>Agaricomycetes</taxon>
        <taxon>Polyporales</taxon>
        <taxon>Polyporaceae</taxon>
        <taxon>Polyporus</taxon>
    </lineage>
</organism>
<reference evidence="1 2" key="1">
    <citation type="journal article" date="2019" name="Nat. Ecol. Evol.">
        <title>Megaphylogeny resolves global patterns of mushroom evolution.</title>
        <authorList>
            <person name="Varga T."/>
            <person name="Krizsan K."/>
            <person name="Foldi C."/>
            <person name="Dima B."/>
            <person name="Sanchez-Garcia M."/>
            <person name="Sanchez-Ramirez S."/>
            <person name="Szollosi G.J."/>
            <person name="Szarkandi J.G."/>
            <person name="Papp V."/>
            <person name="Albert L."/>
            <person name="Andreopoulos W."/>
            <person name="Angelini C."/>
            <person name="Antonin V."/>
            <person name="Barry K.W."/>
            <person name="Bougher N.L."/>
            <person name="Buchanan P."/>
            <person name="Buyck B."/>
            <person name="Bense V."/>
            <person name="Catcheside P."/>
            <person name="Chovatia M."/>
            <person name="Cooper J."/>
            <person name="Damon W."/>
            <person name="Desjardin D."/>
            <person name="Finy P."/>
            <person name="Geml J."/>
            <person name="Haridas S."/>
            <person name="Hughes K."/>
            <person name="Justo A."/>
            <person name="Karasinski D."/>
            <person name="Kautmanova I."/>
            <person name="Kiss B."/>
            <person name="Kocsube S."/>
            <person name="Kotiranta H."/>
            <person name="LaButti K.M."/>
            <person name="Lechner B.E."/>
            <person name="Liimatainen K."/>
            <person name="Lipzen A."/>
            <person name="Lukacs Z."/>
            <person name="Mihaltcheva S."/>
            <person name="Morgado L.N."/>
            <person name="Niskanen T."/>
            <person name="Noordeloos M.E."/>
            <person name="Ohm R.A."/>
            <person name="Ortiz-Santana B."/>
            <person name="Ovrebo C."/>
            <person name="Racz N."/>
            <person name="Riley R."/>
            <person name="Savchenko A."/>
            <person name="Shiryaev A."/>
            <person name="Soop K."/>
            <person name="Spirin V."/>
            <person name="Szebenyi C."/>
            <person name="Tomsovsky M."/>
            <person name="Tulloss R.E."/>
            <person name="Uehling J."/>
            <person name="Grigoriev I.V."/>
            <person name="Vagvolgyi C."/>
            <person name="Papp T."/>
            <person name="Martin F.M."/>
            <person name="Miettinen O."/>
            <person name="Hibbett D.S."/>
            <person name="Nagy L.G."/>
        </authorList>
    </citation>
    <scope>NUCLEOTIDE SEQUENCE [LARGE SCALE GENOMIC DNA]</scope>
    <source>
        <strain evidence="1 2">HHB13444</strain>
    </source>
</reference>